<evidence type="ECO:0000256" key="5">
    <source>
        <dbReference type="ARBA" id="ARBA00022597"/>
    </source>
</evidence>
<proteinExistence type="inferred from homology"/>
<feature type="transmembrane region" description="Helical" evidence="10">
    <location>
        <begin position="360"/>
        <end position="384"/>
    </location>
</feature>
<dbReference type="FunFam" id="1.20.1250.20:FF:000122">
    <property type="entry name" value="D-xylose transporter XylE"/>
    <property type="match status" value="1"/>
</dbReference>
<dbReference type="PANTHER" id="PTHR48020:SF12">
    <property type="entry name" value="PROTON MYO-INOSITOL COTRANSPORTER"/>
    <property type="match status" value="1"/>
</dbReference>
<gene>
    <name evidence="12" type="ORF">HMPREF9448_02283</name>
</gene>
<keyword evidence="4" id="KW-1003">Cell membrane</keyword>
<dbReference type="PROSITE" id="PS00216">
    <property type="entry name" value="SUGAR_TRANSPORT_1"/>
    <property type="match status" value="2"/>
</dbReference>
<keyword evidence="7 10" id="KW-1133">Transmembrane helix</keyword>
<dbReference type="Gene3D" id="1.20.1250.20">
    <property type="entry name" value="MFS general substrate transporter like domains"/>
    <property type="match status" value="2"/>
</dbReference>
<dbReference type="GO" id="GO:0005886">
    <property type="term" value="C:plasma membrane"/>
    <property type="evidence" value="ECO:0007669"/>
    <property type="project" value="UniProtKB-SubCell"/>
</dbReference>
<dbReference type="InterPro" id="IPR050814">
    <property type="entry name" value="Myo-inositol_Transporter"/>
</dbReference>
<dbReference type="InterPro" id="IPR003663">
    <property type="entry name" value="Sugar/inositol_transpt"/>
</dbReference>
<accession>K0X5H8</accession>
<dbReference type="Pfam" id="PF00083">
    <property type="entry name" value="Sugar_tr"/>
    <property type="match status" value="1"/>
</dbReference>
<dbReference type="HOGENOM" id="CLU_001265_30_5_10"/>
<dbReference type="AlphaFoldDB" id="K0X5H8"/>
<evidence type="ECO:0000259" key="11">
    <source>
        <dbReference type="PROSITE" id="PS50850"/>
    </source>
</evidence>
<dbReference type="InterPro" id="IPR005828">
    <property type="entry name" value="MFS_sugar_transport-like"/>
</dbReference>
<keyword evidence="3 9" id="KW-0813">Transport</keyword>
<sequence length="464" mass="50810">MNAQYKKGFVYFICLVSAMGGLLFGYDWVVIGGAKPFYEPYFGITDDNTMRAVAMSVALLGCLVGAMIAGVLADKYGRKRLLIVAALVFFFSSLSTGMADYFVIFVISRFIGGIAIGLAADVSPMYIAEIAPRSVRGKLVSLNQLTTVLGILSAQIVNMLIAESVAPDATVADIAASWNGTMGWRWMFYAVCFPSFLFFVLVFFIPESPRWLIQKGNERQAMIALERIGNREYALAECAGYRESDAEAKKHGKGAVKQLFSKKMRLVLSIGLVIAVFQQWCGINVIFNYAQEIFQAAGYGVSDILMNIVVTGIANLIFTFVAIFTVEKLGRKKLVLIGSGGLLFIYSILAWCYFVHASGIFMIILVVCAIGLYAMSLGPIAWVLLSEIFPNAVRGVAMAVCTGALWVASFLLTYTFPFLNSGLGTGGTFLLYTFICLLGFLFTLKYIPETKGKSLEDLEKELVK</sequence>
<keyword evidence="8 10" id="KW-0472">Membrane</keyword>
<feature type="transmembrane region" description="Helical" evidence="10">
    <location>
        <begin position="49"/>
        <end position="69"/>
    </location>
</feature>
<evidence type="ECO:0000313" key="12">
    <source>
        <dbReference type="EMBL" id="EJZ62929.1"/>
    </source>
</evidence>
<reference evidence="12 13" key="1">
    <citation type="submission" date="2012-08" db="EMBL/GenBank/DDBJ databases">
        <title>The Genome Sequence of Barnesiella intestinihominis YIT 11860.</title>
        <authorList>
            <consortium name="The Broad Institute Genome Sequencing Platform"/>
            <person name="Earl A."/>
            <person name="Ward D."/>
            <person name="Feldgarden M."/>
            <person name="Gevers D."/>
            <person name="Morotomi M."/>
            <person name="Walker B."/>
            <person name="Young S.K."/>
            <person name="Zeng Q."/>
            <person name="Gargeya S."/>
            <person name="Fitzgerald M."/>
            <person name="Haas B."/>
            <person name="Abouelleil A."/>
            <person name="Alvarado L."/>
            <person name="Arachchi H.M."/>
            <person name="Berlin A.M."/>
            <person name="Chapman S.B."/>
            <person name="Goldberg J."/>
            <person name="Griggs A."/>
            <person name="Gujja S."/>
            <person name="Hansen M."/>
            <person name="Howarth C."/>
            <person name="Imamovic A."/>
            <person name="Larimer J."/>
            <person name="McCowen C."/>
            <person name="Montmayeur A."/>
            <person name="Murphy C."/>
            <person name="Neiman D."/>
            <person name="Pearson M."/>
            <person name="Priest M."/>
            <person name="Roberts A."/>
            <person name="Saif S."/>
            <person name="Shea T."/>
            <person name="Sisk P."/>
            <person name="Sykes S."/>
            <person name="Wortman J."/>
            <person name="Nusbaum C."/>
            <person name="Birren B."/>
        </authorList>
    </citation>
    <scope>NUCLEOTIDE SEQUENCE [LARGE SCALE GENOMIC DNA]</scope>
    <source>
        <strain evidence="12 13">YIT 11860</strain>
    </source>
</reference>
<dbReference type="InterPro" id="IPR036259">
    <property type="entry name" value="MFS_trans_sf"/>
</dbReference>
<dbReference type="SUPFAM" id="SSF103473">
    <property type="entry name" value="MFS general substrate transporter"/>
    <property type="match status" value="1"/>
</dbReference>
<dbReference type="PROSITE" id="PS50850">
    <property type="entry name" value="MFS"/>
    <property type="match status" value="1"/>
</dbReference>
<evidence type="ECO:0000256" key="1">
    <source>
        <dbReference type="ARBA" id="ARBA00004651"/>
    </source>
</evidence>
<dbReference type="RefSeq" id="WP_008862673.1">
    <property type="nucleotide sequence ID" value="NZ_JH815205.1"/>
</dbReference>
<feature type="transmembrane region" description="Helical" evidence="10">
    <location>
        <begin position="396"/>
        <end position="417"/>
    </location>
</feature>
<evidence type="ECO:0000256" key="8">
    <source>
        <dbReference type="ARBA" id="ARBA00023136"/>
    </source>
</evidence>
<feature type="transmembrane region" description="Helical" evidence="10">
    <location>
        <begin position="9"/>
        <end position="29"/>
    </location>
</feature>
<feature type="transmembrane region" description="Helical" evidence="10">
    <location>
        <begin position="81"/>
        <end position="104"/>
    </location>
</feature>
<evidence type="ECO:0000256" key="7">
    <source>
        <dbReference type="ARBA" id="ARBA00022989"/>
    </source>
</evidence>
<feature type="transmembrane region" description="Helical" evidence="10">
    <location>
        <begin position="110"/>
        <end position="128"/>
    </location>
</feature>
<evidence type="ECO:0000313" key="13">
    <source>
        <dbReference type="Proteomes" id="UP000006044"/>
    </source>
</evidence>
<comment type="similarity">
    <text evidence="2 9">Belongs to the major facilitator superfamily. Sugar transporter (TC 2.A.1.1) family.</text>
</comment>
<dbReference type="EMBL" id="ADLE01000015">
    <property type="protein sequence ID" value="EJZ62929.1"/>
    <property type="molecule type" value="Genomic_DNA"/>
</dbReference>
<dbReference type="InterPro" id="IPR005829">
    <property type="entry name" value="Sugar_transporter_CS"/>
</dbReference>
<feature type="transmembrane region" description="Helical" evidence="10">
    <location>
        <begin position="429"/>
        <end position="447"/>
    </location>
</feature>
<keyword evidence="6 10" id="KW-0812">Transmembrane</keyword>
<keyword evidence="5" id="KW-0762">Sugar transport</keyword>
<evidence type="ECO:0000256" key="6">
    <source>
        <dbReference type="ARBA" id="ARBA00022692"/>
    </source>
</evidence>
<feature type="transmembrane region" description="Helical" evidence="10">
    <location>
        <begin position="140"/>
        <end position="161"/>
    </location>
</feature>
<dbReference type="STRING" id="742726.HMPREF9448_02283"/>
<evidence type="ECO:0000256" key="2">
    <source>
        <dbReference type="ARBA" id="ARBA00010992"/>
    </source>
</evidence>
<protein>
    <submittedName>
        <fullName evidence="12">Sugar porter (SP) family MFS transporter</fullName>
    </submittedName>
</protein>
<evidence type="ECO:0000256" key="3">
    <source>
        <dbReference type="ARBA" id="ARBA00022448"/>
    </source>
</evidence>
<dbReference type="InterPro" id="IPR020846">
    <property type="entry name" value="MFS_dom"/>
</dbReference>
<dbReference type="OrthoDB" id="9783823at2"/>
<keyword evidence="13" id="KW-1185">Reference proteome</keyword>
<dbReference type="eggNOG" id="COG2814">
    <property type="taxonomic scope" value="Bacteria"/>
</dbReference>
<dbReference type="Proteomes" id="UP000006044">
    <property type="component" value="Unassembled WGS sequence"/>
</dbReference>
<dbReference type="InterPro" id="IPR047984">
    <property type="entry name" value="XylE-like"/>
</dbReference>
<name>K0X5H8_9BACT</name>
<dbReference type="NCBIfam" id="TIGR00879">
    <property type="entry name" value="SP"/>
    <property type="match status" value="1"/>
</dbReference>
<evidence type="ECO:0000256" key="4">
    <source>
        <dbReference type="ARBA" id="ARBA00022475"/>
    </source>
</evidence>
<dbReference type="GO" id="GO:0022857">
    <property type="term" value="F:transmembrane transporter activity"/>
    <property type="evidence" value="ECO:0007669"/>
    <property type="project" value="InterPro"/>
</dbReference>
<feature type="domain" description="Major facilitator superfamily (MFS) profile" evidence="11">
    <location>
        <begin position="13"/>
        <end position="451"/>
    </location>
</feature>
<dbReference type="PROSITE" id="PS00217">
    <property type="entry name" value="SUGAR_TRANSPORT_2"/>
    <property type="match status" value="1"/>
</dbReference>
<organism evidence="12 13">
    <name type="scientific">Barnesiella intestinihominis YIT 11860</name>
    <dbReference type="NCBI Taxonomy" id="742726"/>
    <lineage>
        <taxon>Bacteria</taxon>
        <taxon>Pseudomonadati</taxon>
        <taxon>Bacteroidota</taxon>
        <taxon>Bacteroidia</taxon>
        <taxon>Bacteroidales</taxon>
        <taxon>Barnesiellaceae</taxon>
        <taxon>Barnesiella</taxon>
    </lineage>
</organism>
<dbReference type="CDD" id="cd17359">
    <property type="entry name" value="MFS_XylE_like"/>
    <property type="match status" value="1"/>
</dbReference>
<feature type="transmembrane region" description="Helical" evidence="10">
    <location>
        <begin position="304"/>
        <end position="327"/>
    </location>
</feature>
<feature type="transmembrane region" description="Helical" evidence="10">
    <location>
        <begin position="266"/>
        <end position="289"/>
    </location>
</feature>
<dbReference type="PRINTS" id="PR00171">
    <property type="entry name" value="SUGRTRNSPORT"/>
</dbReference>
<evidence type="ECO:0000256" key="9">
    <source>
        <dbReference type="RuleBase" id="RU003346"/>
    </source>
</evidence>
<dbReference type="GeneID" id="77849483"/>
<comment type="subcellular location">
    <subcellularLocation>
        <location evidence="1">Cell membrane</location>
        <topology evidence="1">Multi-pass membrane protein</topology>
    </subcellularLocation>
</comment>
<feature type="transmembrane region" description="Helical" evidence="10">
    <location>
        <begin position="334"/>
        <end position="354"/>
    </location>
</feature>
<feature type="transmembrane region" description="Helical" evidence="10">
    <location>
        <begin position="186"/>
        <end position="205"/>
    </location>
</feature>
<comment type="caution">
    <text evidence="12">The sequence shown here is derived from an EMBL/GenBank/DDBJ whole genome shotgun (WGS) entry which is preliminary data.</text>
</comment>
<evidence type="ECO:0000256" key="10">
    <source>
        <dbReference type="SAM" id="Phobius"/>
    </source>
</evidence>
<dbReference type="PANTHER" id="PTHR48020">
    <property type="entry name" value="PROTON MYO-INOSITOL COTRANSPORTER"/>
    <property type="match status" value="1"/>
</dbReference>
<dbReference type="PATRIC" id="fig|742726.3.peg.2382"/>